<comment type="caution">
    <text evidence="2">The sequence shown here is derived from an EMBL/GenBank/DDBJ whole genome shotgun (WGS) entry which is preliminary data.</text>
</comment>
<evidence type="ECO:0000313" key="3">
    <source>
        <dbReference type="Proteomes" id="UP001066276"/>
    </source>
</evidence>
<evidence type="ECO:0000256" key="1">
    <source>
        <dbReference type="SAM" id="MobiDB-lite"/>
    </source>
</evidence>
<organism evidence="2 3">
    <name type="scientific">Pleurodeles waltl</name>
    <name type="common">Iberian ribbed newt</name>
    <dbReference type="NCBI Taxonomy" id="8319"/>
    <lineage>
        <taxon>Eukaryota</taxon>
        <taxon>Metazoa</taxon>
        <taxon>Chordata</taxon>
        <taxon>Craniata</taxon>
        <taxon>Vertebrata</taxon>
        <taxon>Euteleostomi</taxon>
        <taxon>Amphibia</taxon>
        <taxon>Batrachia</taxon>
        <taxon>Caudata</taxon>
        <taxon>Salamandroidea</taxon>
        <taxon>Salamandridae</taxon>
        <taxon>Pleurodelinae</taxon>
        <taxon>Pleurodeles</taxon>
    </lineage>
</organism>
<reference evidence="2" key="1">
    <citation type="journal article" date="2022" name="bioRxiv">
        <title>Sequencing and chromosome-scale assembly of the giantPleurodeles waltlgenome.</title>
        <authorList>
            <person name="Brown T."/>
            <person name="Elewa A."/>
            <person name="Iarovenko S."/>
            <person name="Subramanian E."/>
            <person name="Araus A.J."/>
            <person name="Petzold A."/>
            <person name="Susuki M."/>
            <person name="Suzuki K.-i.T."/>
            <person name="Hayashi T."/>
            <person name="Toyoda A."/>
            <person name="Oliveira C."/>
            <person name="Osipova E."/>
            <person name="Leigh N.D."/>
            <person name="Simon A."/>
            <person name="Yun M.H."/>
        </authorList>
    </citation>
    <scope>NUCLEOTIDE SEQUENCE</scope>
    <source>
        <strain evidence="2">20211129_DDA</strain>
        <tissue evidence="2">Liver</tissue>
    </source>
</reference>
<feature type="region of interest" description="Disordered" evidence="1">
    <location>
        <begin position="23"/>
        <end position="50"/>
    </location>
</feature>
<evidence type="ECO:0000313" key="2">
    <source>
        <dbReference type="EMBL" id="KAJ1110664.1"/>
    </source>
</evidence>
<sequence length="121" mass="13691">MGELGAHFCLSPGRVRHAVTASQKESPAERLVHAKQRGRIHGGSMQSRGTDFCAPGSHGNTRTRLQWHAEPGQMSLRPVLFFRPKLCTKSLKYLDKFIAMKKATKYVFLGETHVGWYFNDF</sequence>
<proteinExistence type="predicted"/>
<name>A0AAV7N5Y4_PLEWA</name>
<keyword evidence="3" id="KW-1185">Reference proteome</keyword>
<accession>A0AAV7N5Y4</accession>
<dbReference type="EMBL" id="JANPWB010000013">
    <property type="protein sequence ID" value="KAJ1110664.1"/>
    <property type="molecule type" value="Genomic_DNA"/>
</dbReference>
<gene>
    <name evidence="2" type="ORF">NDU88_008012</name>
</gene>
<dbReference type="Proteomes" id="UP001066276">
    <property type="component" value="Chromosome 9"/>
</dbReference>
<dbReference type="AlphaFoldDB" id="A0AAV7N5Y4"/>
<protein>
    <submittedName>
        <fullName evidence="2">Uncharacterized protein</fullName>
    </submittedName>
</protein>